<evidence type="ECO:0000256" key="1">
    <source>
        <dbReference type="SAM" id="MobiDB-lite"/>
    </source>
</evidence>
<protein>
    <submittedName>
        <fullName evidence="2">BQ5605_C006g04114 protein</fullName>
    </submittedName>
</protein>
<dbReference type="AlphaFoldDB" id="A0A2X0MA60"/>
<reference evidence="2 3" key="1">
    <citation type="submission" date="2016-11" db="EMBL/GenBank/DDBJ databases">
        <authorList>
            <person name="Jaros S."/>
            <person name="Januszkiewicz K."/>
            <person name="Wedrychowicz H."/>
        </authorList>
    </citation>
    <scope>NUCLEOTIDE SEQUENCE [LARGE SCALE GENOMIC DNA]</scope>
</reference>
<feature type="compositionally biased region" description="Low complexity" evidence="1">
    <location>
        <begin position="128"/>
        <end position="137"/>
    </location>
</feature>
<organism evidence="2 3">
    <name type="scientific">Microbotryum silenes-dioicae</name>
    <dbReference type="NCBI Taxonomy" id="796604"/>
    <lineage>
        <taxon>Eukaryota</taxon>
        <taxon>Fungi</taxon>
        <taxon>Dikarya</taxon>
        <taxon>Basidiomycota</taxon>
        <taxon>Pucciniomycotina</taxon>
        <taxon>Microbotryomycetes</taxon>
        <taxon>Microbotryales</taxon>
        <taxon>Microbotryaceae</taxon>
        <taxon>Microbotryum</taxon>
    </lineage>
</organism>
<dbReference type="EMBL" id="FQNC01000044">
    <property type="protein sequence ID" value="SGY56201.1"/>
    <property type="molecule type" value="Genomic_DNA"/>
</dbReference>
<evidence type="ECO:0000313" key="3">
    <source>
        <dbReference type="Proteomes" id="UP000249464"/>
    </source>
</evidence>
<name>A0A2X0MA60_9BASI</name>
<sequence>MVGTIEGSLLLVLSQTTSRIQYSISAGSHVLRVSGLVSRLQSPVSAFGPCTRSRFSVWAPFASLVSRPFRARIRTPSRQAPARNRSTRRRANCNNTDSSTTSRRSEGQQRHRQREKLELERSGPVPHSSSPNPASTASTLTTILLPEELGHNNCGDSGKGSKMSLSIDHIHPSQRPKSTLSRWVSPHSHPIALRPLPGAYPQHDLGAMDLLCRKCSAFHWDFECLGGRDTPVFRACCNDGRVELPMIKARNFCPVLQELPKT</sequence>
<keyword evidence="3" id="KW-1185">Reference proteome</keyword>
<proteinExistence type="predicted"/>
<evidence type="ECO:0000313" key="2">
    <source>
        <dbReference type="EMBL" id="SGY56201.1"/>
    </source>
</evidence>
<accession>A0A2X0MA60</accession>
<feature type="compositionally biased region" description="Basic and acidic residues" evidence="1">
    <location>
        <begin position="103"/>
        <end position="121"/>
    </location>
</feature>
<dbReference type="Proteomes" id="UP000249464">
    <property type="component" value="Unassembled WGS sequence"/>
</dbReference>
<gene>
    <name evidence="2" type="primary">BQ5605_C006g04114</name>
    <name evidence="2" type="ORF">BQ5605_C006G04114</name>
</gene>
<feature type="region of interest" description="Disordered" evidence="1">
    <location>
        <begin position="72"/>
        <end position="137"/>
    </location>
</feature>